<accession>A0A4Q0QDW3</accession>
<feature type="transmembrane region" description="Helical" evidence="1">
    <location>
        <begin position="89"/>
        <end position="108"/>
    </location>
</feature>
<feature type="domain" description="SPW repeat-containing integral membrane" evidence="2">
    <location>
        <begin position="9"/>
        <end position="104"/>
    </location>
</feature>
<dbReference type="Pfam" id="PF03779">
    <property type="entry name" value="SPW"/>
    <property type="match status" value="1"/>
</dbReference>
<keyword evidence="1" id="KW-0812">Transmembrane</keyword>
<sequence>MSIMRIQHWQDAASLLVGLWLVLSSFILGLSGAPVWVSIALGLGVMLFAIEALFIPSYLEEWGEMLEMLLGLALLLAPWTIGYEPVSATVSSVLSGTLVILLAVWELMTDRDFSTWWHDRWHRLAG</sequence>
<dbReference type="Proteomes" id="UP000290174">
    <property type="component" value="Unassembled WGS sequence"/>
</dbReference>
<gene>
    <name evidence="3" type="ORF">EAS61_29780</name>
</gene>
<proteinExistence type="predicted"/>
<dbReference type="InterPro" id="IPR005530">
    <property type="entry name" value="SPW"/>
</dbReference>
<keyword evidence="1" id="KW-1133">Transmembrane helix</keyword>
<evidence type="ECO:0000313" key="3">
    <source>
        <dbReference type="EMBL" id="RXG88263.1"/>
    </source>
</evidence>
<protein>
    <recommendedName>
        <fullName evidence="2">SPW repeat-containing integral membrane domain-containing protein</fullName>
    </recommendedName>
</protein>
<comment type="caution">
    <text evidence="3">The sequence shown here is derived from an EMBL/GenBank/DDBJ whole genome shotgun (WGS) entry which is preliminary data.</text>
</comment>
<name>A0A4Q0QDW3_9BRAD</name>
<feature type="transmembrane region" description="Helical" evidence="1">
    <location>
        <begin position="36"/>
        <end position="54"/>
    </location>
</feature>
<organism evidence="3 4">
    <name type="scientific">Bradyrhizobium zhanjiangense</name>
    <dbReference type="NCBI Taxonomy" id="1325107"/>
    <lineage>
        <taxon>Bacteria</taxon>
        <taxon>Pseudomonadati</taxon>
        <taxon>Pseudomonadota</taxon>
        <taxon>Alphaproteobacteria</taxon>
        <taxon>Hyphomicrobiales</taxon>
        <taxon>Nitrobacteraceae</taxon>
        <taxon>Bradyrhizobium</taxon>
    </lineage>
</organism>
<dbReference type="AlphaFoldDB" id="A0A4Q0QDW3"/>
<evidence type="ECO:0000256" key="1">
    <source>
        <dbReference type="SAM" id="Phobius"/>
    </source>
</evidence>
<keyword evidence="1" id="KW-0472">Membrane</keyword>
<evidence type="ECO:0000313" key="4">
    <source>
        <dbReference type="Proteomes" id="UP000290174"/>
    </source>
</evidence>
<feature type="transmembrane region" description="Helical" evidence="1">
    <location>
        <begin position="12"/>
        <end position="30"/>
    </location>
</feature>
<reference evidence="3 4" key="1">
    <citation type="submission" date="2018-11" db="EMBL/GenBank/DDBJ databases">
        <title>Bradyrhizobium sp. nov., isolated from effective nodules of peanut in China.</title>
        <authorList>
            <person name="Li Y."/>
        </authorList>
    </citation>
    <scope>NUCLEOTIDE SEQUENCE [LARGE SCALE GENOMIC DNA]</scope>
    <source>
        <strain evidence="3 4">CCBAU 51770</strain>
    </source>
</reference>
<feature type="transmembrane region" description="Helical" evidence="1">
    <location>
        <begin position="66"/>
        <end position="83"/>
    </location>
</feature>
<dbReference type="EMBL" id="RKMK01000037">
    <property type="protein sequence ID" value="RXG88263.1"/>
    <property type="molecule type" value="Genomic_DNA"/>
</dbReference>
<evidence type="ECO:0000259" key="2">
    <source>
        <dbReference type="Pfam" id="PF03779"/>
    </source>
</evidence>